<reference evidence="4 5" key="2">
    <citation type="journal article" date="2005" name="Nature">
        <title>The map-based sequence of the rice genome.</title>
        <authorList>
            <consortium name="International rice genome sequencing project (IRGSP)"/>
            <person name="Matsumoto T."/>
            <person name="Wu J."/>
            <person name="Kanamori H."/>
            <person name="Katayose Y."/>
            <person name="Fujisawa M."/>
            <person name="Namiki N."/>
            <person name="Mizuno H."/>
            <person name="Yamamoto K."/>
            <person name="Antonio B.A."/>
            <person name="Baba T."/>
            <person name="Sakata K."/>
            <person name="Nagamura Y."/>
            <person name="Aoki H."/>
            <person name="Arikawa K."/>
            <person name="Arita K."/>
            <person name="Bito T."/>
            <person name="Chiden Y."/>
            <person name="Fujitsuka N."/>
            <person name="Fukunaka R."/>
            <person name="Hamada M."/>
            <person name="Harada C."/>
            <person name="Hayashi A."/>
            <person name="Hijishita S."/>
            <person name="Honda M."/>
            <person name="Hosokawa S."/>
            <person name="Ichikawa Y."/>
            <person name="Idonuma A."/>
            <person name="Iijima M."/>
            <person name="Ikeda M."/>
            <person name="Ikeno M."/>
            <person name="Ito K."/>
            <person name="Ito S."/>
            <person name="Ito T."/>
            <person name="Ito Y."/>
            <person name="Ito Y."/>
            <person name="Iwabuchi A."/>
            <person name="Kamiya K."/>
            <person name="Karasawa W."/>
            <person name="Kurita K."/>
            <person name="Katagiri S."/>
            <person name="Kikuta A."/>
            <person name="Kobayashi H."/>
            <person name="Kobayashi N."/>
            <person name="Machita K."/>
            <person name="Maehara T."/>
            <person name="Masukawa M."/>
            <person name="Mizubayashi T."/>
            <person name="Mukai Y."/>
            <person name="Nagasaki H."/>
            <person name="Nagata Y."/>
            <person name="Naito S."/>
            <person name="Nakashima M."/>
            <person name="Nakama Y."/>
            <person name="Nakamichi Y."/>
            <person name="Nakamura M."/>
            <person name="Meguro A."/>
            <person name="Negishi M."/>
            <person name="Ohta I."/>
            <person name="Ohta T."/>
            <person name="Okamoto M."/>
            <person name="Ono N."/>
            <person name="Saji S."/>
            <person name="Sakaguchi M."/>
            <person name="Sakai K."/>
            <person name="Shibata M."/>
            <person name="Shimokawa T."/>
            <person name="Song J."/>
            <person name="Takazaki Y."/>
            <person name="Terasawa K."/>
            <person name="Tsugane M."/>
            <person name="Tsuji K."/>
            <person name="Ueda S."/>
            <person name="Waki K."/>
            <person name="Yamagata H."/>
            <person name="Yamamoto M."/>
            <person name="Yamamoto S."/>
            <person name="Yamane H."/>
            <person name="Yoshiki S."/>
            <person name="Yoshihara R."/>
            <person name="Yukawa K."/>
            <person name="Zhong H."/>
            <person name="Yano M."/>
            <person name="Yuan Q."/>
            <person name="Ouyang S."/>
            <person name="Liu J."/>
            <person name="Jones K.M."/>
            <person name="Gansberger K."/>
            <person name="Moffat K."/>
            <person name="Hill J."/>
            <person name="Bera J."/>
            <person name="Fadrosh D."/>
            <person name="Jin S."/>
            <person name="Johri S."/>
            <person name="Kim M."/>
            <person name="Overton L."/>
            <person name="Reardon M."/>
            <person name="Tsitrin T."/>
            <person name="Vuong H."/>
            <person name="Weaver B."/>
            <person name="Ciecko A."/>
            <person name="Tallon L."/>
            <person name="Jackson J."/>
            <person name="Pai G."/>
            <person name="Aken S.V."/>
            <person name="Utterback T."/>
            <person name="Reidmuller S."/>
            <person name="Feldblyum T."/>
            <person name="Hsiao J."/>
            <person name="Zismann V."/>
            <person name="Iobst S."/>
            <person name="de Vazeille A.R."/>
            <person name="Buell C.R."/>
            <person name="Ying K."/>
            <person name="Li Y."/>
            <person name="Lu T."/>
            <person name="Huang Y."/>
            <person name="Zhao Q."/>
            <person name="Feng Q."/>
            <person name="Zhang L."/>
            <person name="Zhu J."/>
            <person name="Weng Q."/>
            <person name="Mu J."/>
            <person name="Lu Y."/>
            <person name="Fan D."/>
            <person name="Liu Y."/>
            <person name="Guan J."/>
            <person name="Zhang Y."/>
            <person name="Yu S."/>
            <person name="Liu X."/>
            <person name="Zhang Y."/>
            <person name="Hong G."/>
            <person name="Han B."/>
            <person name="Choisne N."/>
            <person name="Demange N."/>
            <person name="Orjeda G."/>
            <person name="Samain S."/>
            <person name="Cattolico L."/>
            <person name="Pelletier E."/>
            <person name="Couloux A."/>
            <person name="Segurens B."/>
            <person name="Wincker P."/>
            <person name="D'Hont A."/>
            <person name="Scarpelli C."/>
            <person name="Weissenbach J."/>
            <person name="Salanoubat M."/>
            <person name="Quetier F."/>
            <person name="Yu Y."/>
            <person name="Kim H.R."/>
            <person name="Rambo T."/>
            <person name="Currie J."/>
            <person name="Collura K."/>
            <person name="Luo M."/>
            <person name="Yang T."/>
            <person name="Ammiraju J.S.S."/>
            <person name="Engler F."/>
            <person name="Soderlund C."/>
            <person name="Wing R.A."/>
            <person name="Palmer L.E."/>
            <person name="de la Bastide M."/>
            <person name="Spiegel L."/>
            <person name="Nascimento L."/>
            <person name="Zutavern T."/>
            <person name="O'Shaughnessy A."/>
            <person name="Dike S."/>
            <person name="Dedhia N."/>
            <person name="Preston R."/>
            <person name="Balija V."/>
            <person name="McCombie W.R."/>
            <person name="Chow T."/>
            <person name="Chen H."/>
            <person name="Chung M."/>
            <person name="Chen C."/>
            <person name="Shaw J."/>
            <person name="Wu H."/>
            <person name="Hsiao K."/>
            <person name="Chao Y."/>
            <person name="Chu M."/>
            <person name="Cheng C."/>
            <person name="Hour A."/>
            <person name="Lee P."/>
            <person name="Lin S."/>
            <person name="Lin Y."/>
            <person name="Liou J."/>
            <person name="Liu S."/>
            <person name="Hsing Y."/>
            <person name="Raghuvanshi S."/>
            <person name="Mohanty A."/>
            <person name="Bharti A.K."/>
            <person name="Gaur A."/>
            <person name="Gupta V."/>
            <person name="Kumar D."/>
            <person name="Ravi V."/>
            <person name="Vij S."/>
            <person name="Kapur A."/>
            <person name="Khurana P."/>
            <person name="Khurana P."/>
            <person name="Khurana J.P."/>
            <person name="Tyagi A.K."/>
            <person name="Gaikwad K."/>
            <person name="Singh A."/>
            <person name="Dalal V."/>
            <person name="Srivastava S."/>
            <person name="Dixit A."/>
            <person name="Pal A.K."/>
            <person name="Ghazi I.A."/>
            <person name="Yadav M."/>
            <person name="Pandit A."/>
            <person name="Bhargava A."/>
            <person name="Sureshbabu K."/>
            <person name="Batra K."/>
            <person name="Sharma T.R."/>
            <person name="Mohapatra T."/>
            <person name="Singh N.K."/>
            <person name="Messing J."/>
            <person name="Nelson A.B."/>
            <person name="Fuks G."/>
            <person name="Kavchok S."/>
            <person name="Keizer G."/>
            <person name="Linton E."/>
            <person name="Llaca V."/>
            <person name="Song R."/>
            <person name="Tanyolac B."/>
            <person name="Young S."/>
            <person name="Ho-Il K."/>
            <person name="Hahn J.H."/>
            <person name="Sangsakoo G."/>
            <person name="Vanavichit A."/>
            <person name="de Mattos Luiz.A.T."/>
            <person name="Zimmer P.D."/>
            <person name="Malone G."/>
            <person name="Dellagostin O."/>
            <person name="de Oliveira A.C."/>
            <person name="Bevan M."/>
            <person name="Bancroft I."/>
            <person name="Minx P."/>
            <person name="Cordum H."/>
            <person name="Wilson R."/>
            <person name="Cheng Z."/>
            <person name="Jin W."/>
            <person name="Jiang J."/>
            <person name="Leong S.A."/>
            <person name="Iwama H."/>
            <person name="Gojobori T."/>
            <person name="Itoh T."/>
            <person name="Niimura Y."/>
            <person name="Fujii Y."/>
            <person name="Habara T."/>
            <person name="Sakai H."/>
            <person name="Sato Y."/>
            <person name="Wilson G."/>
            <person name="Kumar K."/>
            <person name="McCouch S."/>
            <person name="Juretic N."/>
            <person name="Hoen D."/>
            <person name="Wright S."/>
            <person name="Bruskiewich R."/>
            <person name="Bureau T."/>
            <person name="Miyao A."/>
            <person name="Hirochika H."/>
            <person name="Nishikawa T."/>
            <person name="Kadowaki K."/>
            <person name="Sugiura M."/>
            <person name="Burr B."/>
            <person name="Sasaki T."/>
        </authorList>
    </citation>
    <scope>NUCLEOTIDE SEQUENCE [LARGE SCALE GENOMIC DNA]</scope>
    <source>
        <strain evidence="5">cv. Nipponbare</strain>
    </source>
</reference>
<accession>Q65X52</accession>
<comment type="similarity">
    <text evidence="1">Belongs to the 'GDSL' lipolytic enzyme family.</text>
</comment>
<reference evidence="4" key="3">
    <citation type="journal article" date="2006" name="Nucleic Acids Res.">
        <title>The Rice Annotation Project Database (RAP-DB): hub for Oryza sativa ssp. japonica genome information.</title>
        <authorList>
            <person name="Ohyanagi H."/>
            <person name="Tanaka T."/>
            <person name="Sakai H."/>
            <person name="Shigemoto Y."/>
            <person name="Yamaguchi K."/>
            <person name="Habara T."/>
            <person name="Fujii Y."/>
            <person name="Antonio B.A."/>
            <person name="Nagamura Y."/>
            <person name="Imanishi T."/>
            <person name="Ikeo K."/>
            <person name="Itoh T."/>
            <person name="Gojobori T."/>
            <person name="Sasaki T."/>
        </authorList>
    </citation>
    <scope>NUCLEOTIDE SEQUENCE</scope>
</reference>
<proteinExistence type="inferred from homology"/>
<evidence type="ECO:0000313" key="4">
    <source>
        <dbReference type="EMBL" id="BAF17899.1"/>
    </source>
</evidence>
<evidence type="ECO:0000256" key="1">
    <source>
        <dbReference type="ARBA" id="ARBA00008668"/>
    </source>
</evidence>
<reference evidence="3" key="1">
    <citation type="submission" date="2004-09" db="EMBL/GenBank/DDBJ databases">
        <title>Oryza sativa BAC OJ1123_F01 genomic sequence.</title>
        <authorList>
            <person name="Chow T.-Y."/>
            <person name="Hsing Y.-I.C."/>
            <person name="Chen C.-S."/>
            <person name="Chen H.-H."/>
            <person name="Liu S.-M."/>
            <person name="Chao Y.-T."/>
            <person name="Chang S.-J."/>
            <person name="Chen H.-C."/>
            <person name="Chen S.-K."/>
            <person name="Chen T.-R."/>
            <person name="Chen Y.-L."/>
            <person name="Cheng C.-H."/>
            <person name="Chung C.-I."/>
            <person name="Han S.-Y."/>
            <person name="Hsiao S.-H."/>
            <person name="Hsiung J.-N."/>
            <person name="Hsu C.-H."/>
            <person name="Huang J.-J."/>
            <person name="Kau P.-I."/>
            <person name="Lee M.-C."/>
            <person name="Leu H.-L."/>
            <person name="Li Y.-F."/>
            <person name="Lin S.-J."/>
            <person name="Lin Y.-C."/>
            <person name="Wu S.-W."/>
            <person name="Yu C.-Y."/>
            <person name="Yu S.-W."/>
            <person name="Wu H.-P."/>
            <person name="Shaw J.-F."/>
        </authorList>
    </citation>
    <scope>NUCLEOTIDE SEQUENCE</scope>
</reference>
<protein>
    <submittedName>
        <fullName evidence="4">Os05g0506500 protein</fullName>
    </submittedName>
</protein>
<feature type="signal peptide" evidence="2">
    <location>
        <begin position="1"/>
        <end position="20"/>
    </location>
</feature>
<evidence type="ECO:0000313" key="5">
    <source>
        <dbReference type="Proteomes" id="UP000000763"/>
    </source>
</evidence>
<gene>
    <name evidence="4" type="ordered locus">Os05g0506500</name>
    <name evidence="3" type="ORF">OJ1123_F01.15</name>
</gene>
<dbReference type="Gene3D" id="3.40.50.1110">
    <property type="entry name" value="SGNH hydrolase"/>
    <property type="match status" value="1"/>
</dbReference>
<keyword evidence="2" id="KW-0732">Signal</keyword>
<dbReference type="InterPro" id="IPR036514">
    <property type="entry name" value="SGNH_hydro_sf"/>
</dbReference>
<dbReference type="EMBL" id="AC113334">
    <property type="protein sequence ID" value="AAU43938.1"/>
    <property type="molecule type" value="Genomic_DNA"/>
</dbReference>
<evidence type="ECO:0000256" key="2">
    <source>
        <dbReference type="SAM" id="SignalP"/>
    </source>
</evidence>
<dbReference type="Proteomes" id="UP000000763">
    <property type="component" value="Chromosome 5"/>
</dbReference>
<name>Q65X52_ORYSJ</name>
<reference evidence="4" key="4">
    <citation type="journal article" date="2007" name="Genome Res.">
        <title>Curated Genome Annotation of Oryza sativa ssp. japonica and Comparative Genome Analysis with Arabidopsis thaliana.</title>
        <authorList>
            <consortium name="The Rice Annotation Project (RAP)"/>
            <person name="Itoh T."/>
            <person name="Tanaka T."/>
            <person name="Barrero R.A."/>
            <person name="Yamasaki C."/>
            <person name="Fujii Y."/>
            <person name="Hilton P.B."/>
            <person name="Antonio B.A."/>
            <person name="Aono H."/>
            <person name="Apweiler R."/>
            <person name="Bruskiewich R."/>
            <person name="Bureau T."/>
            <person name="Burr F."/>
            <person name="Costa de Oliveira A."/>
            <person name="Fuks G."/>
            <person name="Habara T."/>
            <person name="Haberer G."/>
            <person name="Han B."/>
            <person name="Harada E."/>
            <person name="Hiraki A.T."/>
            <person name="Hirochika H."/>
            <person name="Hoen D."/>
            <person name="Hokari H."/>
            <person name="Hosokawa S."/>
            <person name="Hsing Y."/>
            <person name="Ikawa H."/>
            <person name="Ikeo K."/>
            <person name="Imanishi T."/>
            <person name="Ito Y."/>
            <person name="Jaiswal P."/>
            <person name="Kanno M."/>
            <person name="Kawahara Y."/>
            <person name="Kawamura T."/>
            <person name="Kawashima H."/>
            <person name="Khurana J.P."/>
            <person name="Kikuchi S."/>
            <person name="Komatsu S."/>
            <person name="Koyanagi K.O."/>
            <person name="Kubooka H."/>
            <person name="Lieberherr D."/>
            <person name="Lin Y.C."/>
            <person name="Lonsdale D."/>
            <person name="Matsumoto T."/>
            <person name="Matsuya A."/>
            <person name="McCombie W.R."/>
            <person name="Messing J."/>
            <person name="Miyao A."/>
            <person name="Mulder N."/>
            <person name="Nagamura Y."/>
            <person name="Nam J."/>
            <person name="Namiki N."/>
            <person name="Numa H."/>
            <person name="Nurimoto S."/>
            <person name="O'donovan C."/>
            <person name="Ohyanagi H."/>
            <person name="Okido T."/>
            <person name="Oota S."/>
            <person name="Osato N."/>
            <person name="Palmer L.E."/>
            <person name="Quetier F."/>
            <person name="Raghuvanshi S."/>
            <person name="Saichi N."/>
            <person name="Sakai H."/>
            <person name="Sakai Y."/>
            <person name="Sakata K."/>
            <person name="Sakurai T."/>
            <person name="Sato F."/>
            <person name="Sato Y."/>
            <person name="Schoof H."/>
            <person name="Seki M."/>
            <person name="Shibata M."/>
            <person name="Shimizu Y."/>
            <person name="Shinozaki K."/>
            <person name="Shinso Y."/>
            <person name="Singh N.K."/>
            <person name="Smith-White B."/>
            <person name="Takeda J."/>
            <person name="Tanino M."/>
            <person name="Tatusova T."/>
            <person name="Thongjuea S."/>
            <person name="Todokoro F."/>
            <person name="Tsugane M."/>
            <person name="Tyagi A.K."/>
            <person name="Vanavichit A."/>
            <person name="Wang A."/>
            <person name="Wing R.A."/>
            <person name="Yamaguchi K."/>
            <person name="Yamamoto M."/>
            <person name="Yamamoto N."/>
            <person name="Yu Y."/>
            <person name="Zhang H."/>
            <person name="Zhao Q."/>
            <person name="Higo K."/>
            <person name="Burr B."/>
            <person name="Gojobori T."/>
            <person name="Sasaki T."/>
        </authorList>
    </citation>
    <scope>NUCLEOTIDE SEQUENCE</scope>
</reference>
<reference evidence="4" key="7">
    <citation type="submission" date="2012-08" db="EMBL/GenBank/DDBJ databases">
        <title>Oryza sativa nipponbare(GA3) genomic DNA, chromosome 5.</title>
        <authorList>
            <consortium name="IRGSP(International Rice Genome Sequencing Project)"/>
        </authorList>
    </citation>
    <scope>NUCLEOTIDE SEQUENCE</scope>
</reference>
<dbReference type="AlphaFoldDB" id="Q65X52"/>
<dbReference type="PANTHER" id="PTHR22835:SF683">
    <property type="entry name" value="OS05G0506800 PROTEIN"/>
    <property type="match status" value="1"/>
</dbReference>
<dbReference type="KEGG" id="dosa:Os05g0506500"/>
<reference evidence="5" key="6">
    <citation type="journal article" date="2008" name="Nucleic Acids Res.">
        <title>The rice annotation project database (RAP-DB): 2008 update.</title>
        <authorList>
            <consortium name="The rice annotation project (RAP)"/>
        </authorList>
    </citation>
    <scope>GENOME REANNOTATION</scope>
    <source>
        <strain evidence="5">cv. Nipponbare</strain>
    </source>
</reference>
<reference evidence="4" key="8">
    <citation type="submission" date="2012-08" db="EMBL/GenBank/DDBJ databases">
        <title>The Second Rice Annotation Project Meeting (RAP2).</title>
        <authorList>
            <consortium name="The Rice Annotation Project (RAP)"/>
        </authorList>
    </citation>
    <scope>NUCLEOTIDE SEQUENCE</scope>
</reference>
<dbReference type="PANTHER" id="PTHR22835">
    <property type="entry name" value="ZINC FINGER FYVE DOMAIN CONTAINING PROTEIN"/>
    <property type="match status" value="1"/>
</dbReference>
<evidence type="ECO:0000313" key="3">
    <source>
        <dbReference type="EMBL" id="AAU43938.1"/>
    </source>
</evidence>
<reference evidence="4" key="5">
    <citation type="journal article" date="2008" name="Nucleic Acids Res.">
        <title>The Rice Annotation Project Database (RAP-DB): 2008 update.</title>
        <authorList>
            <consortium name="The Rice Annotation Project (RAP)"/>
            <person name="Tanaka T."/>
            <person name="Antonio B.A."/>
            <person name="Kikuchi S."/>
            <person name="Matsumoto T."/>
            <person name="Nagamura Y."/>
            <person name="Numa H."/>
            <person name="Sakai H."/>
            <person name="Wu J."/>
            <person name="Itoh T."/>
            <person name="Sasaki T."/>
            <person name="Aono R."/>
            <person name="Fujii Y."/>
            <person name="Habara T."/>
            <person name="Harada E."/>
            <person name="Kanno M."/>
            <person name="Kawahara Y."/>
            <person name="Kawashima H."/>
            <person name="Kubooka H."/>
            <person name="Matsuya A."/>
            <person name="Nakaoka H."/>
            <person name="Saichi N."/>
            <person name="Sanbonmatsu R."/>
            <person name="Sato Y."/>
            <person name="Shinso Y."/>
            <person name="Suzuki M."/>
            <person name="Takeda J."/>
            <person name="Tanino M."/>
            <person name="Todokoro F."/>
            <person name="Yamaguchi K."/>
            <person name="Yamamoto N."/>
            <person name="Yamasaki C."/>
            <person name="Imanishi T."/>
            <person name="Okido T."/>
            <person name="Tada M."/>
            <person name="Ikeo K."/>
            <person name="Tateno Y."/>
            <person name="Gojobori T."/>
            <person name="Lin Y.C."/>
            <person name="Wei F.J."/>
            <person name="Hsing Y.I."/>
            <person name="Zhao Q."/>
            <person name="Han B."/>
            <person name="Kramer M.R."/>
            <person name="McCombie R.W."/>
            <person name="Lonsdale D."/>
            <person name="O'Donovan C.C."/>
            <person name="Whitfield E.J."/>
            <person name="Apweiler R."/>
            <person name="Koyanagi K.O."/>
            <person name="Khurana J.P."/>
            <person name="Raghuvanshi S."/>
            <person name="Singh N.K."/>
            <person name="Tyagi A.K."/>
            <person name="Haberer G."/>
            <person name="Fujisawa M."/>
            <person name="Hosokawa S."/>
            <person name="Ito Y."/>
            <person name="Ikawa H."/>
            <person name="Shibata M."/>
            <person name="Yamamoto M."/>
            <person name="Bruskiewich R.M."/>
            <person name="Hoen D.R."/>
            <person name="Bureau TE."/>
            <person name="Namiki N."/>
            <person name="Ohyanagi H."/>
            <person name="Sakai Y."/>
            <person name="Nobushima S."/>
            <person name="Sakata K."/>
            <person name="Barrero R.A."/>
            <person name="Sato Y."/>
            <person name="Souvorov A."/>
            <person name="Smith-White B."/>
            <person name="Tatusova T."/>
            <person name="An S."/>
            <person name="An G."/>
            <person name="OOta S."/>
            <person name="Fuks G."/>
            <person name="Messing J."/>
            <person name="Christie K.R."/>
            <person name="Lieberherr D."/>
            <person name="Kim H."/>
            <person name="Zuccolo A."/>
            <person name="Wing R.A."/>
            <person name="Nobuta K."/>
            <person name="Green P.J."/>
            <person name="Lu C."/>
            <person name="Meyers BC."/>
            <person name="Chaparro C."/>
            <person name="Piegu B."/>
            <person name="Panaud O."/>
            <person name="Echeverria M."/>
        </authorList>
    </citation>
    <scope>NUCLEOTIDE SEQUENCE</scope>
</reference>
<feature type="chain" id="PRO_5010141259" evidence="2">
    <location>
        <begin position="21"/>
        <end position="225"/>
    </location>
</feature>
<dbReference type="EMBL" id="AP008211">
    <property type="protein sequence ID" value="BAF17899.1"/>
    <property type="molecule type" value="Genomic_DNA"/>
</dbReference>
<organism evidence="3 5">
    <name type="scientific">Oryza sativa subsp. japonica</name>
    <name type="common">Rice</name>
    <dbReference type="NCBI Taxonomy" id="39947"/>
    <lineage>
        <taxon>Eukaryota</taxon>
        <taxon>Viridiplantae</taxon>
        <taxon>Streptophyta</taxon>
        <taxon>Embryophyta</taxon>
        <taxon>Tracheophyta</taxon>
        <taxon>Spermatophyta</taxon>
        <taxon>Magnoliopsida</taxon>
        <taxon>Liliopsida</taxon>
        <taxon>Poales</taxon>
        <taxon>Poaceae</taxon>
        <taxon>BOP clade</taxon>
        <taxon>Oryzoideae</taxon>
        <taxon>Oryzeae</taxon>
        <taxon>Oryzinae</taxon>
        <taxon>Oryza</taxon>
        <taxon>Oryza sativa</taxon>
    </lineage>
</organism>
<sequence>MELKLVFSITFLYCLSGVSSTSHYFTSMFSFGNSYIDTGNFVIMATPVMPVWIDKPPYGMTFFGHPTGRVCNGRVIVDFIAEEFGLPFLPAFMANSSSISHGVNFAVGTAPAIDSAFFKRNNIADKLLNNSLDVQLGWLEHLKPSICNSTDEANGFAAGGILKACCGGGGPYNWNGNAICGMAGAVACEDPSASVHWDGGHYTEAIYRYIAKGWLSTALTLIRQF</sequence>